<comment type="caution">
    <text evidence="1">The sequence shown here is derived from an EMBL/GenBank/DDBJ whole genome shotgun (WGS) entry which is preliminary data.</text>
</comment>
<reference evidence="1 2" key="1">
    <citation type="submission" date="2019-04" db="EMBL/GenBank/DDBJ databases">
        <title>Annotation for the trematode Fasciola gigantica.</title>
        <authorList>
            <person name="Choi Y.-J."/>
        </authorList>
    </citation>
    <scope>NUCLEOTIDE SEQUENCE [LARGE SCALE GENOMIC DNA]</scope>
    <source>
        <strain evidence="1">Uganda_cow_1</strain>
    </source>
</reference>
<dbReference type="STRING" id="46835.A0A504Y707"/>
<evidence type="ECO:0000313" key="1">
    <source>
        <dbReference type="EMBL" id="TPP55935.1"/>
    </source>
</evidence>
<protein>
    <submittedName>
        <fullName evidence="1">Uncharacterized protein</fullName>
    </submittedName>
</protein>
<name>A0A504Y707_FASGI</name>
<accession>A0A504Y707</accession>
<sequence length="179" mass="20241">MIGYKNHVPDFSAGGRRFVQHHPLINPLKPGGFYILFDCATKLKGISINDFLHSGANLEDDVFGDRLRFRPGEMALFTDIKEVILLICFPEDNRKLIRFLCDTIGTLGLPPYMYQLTLHTYDATSSPFCAIFALRQTIIKNREQFEVETLQSVQENFQSNEGFVSTTEAATMLGRAGRT</sequence>
<proteinExistence type="predicted"/>
<evidence type="ECO:0000313" key="2">
    <source>
        <dbReference type="Proteomes" id="UP000316759"/>
    </source>
</evidence>
<dbReference type="PANTHER" id="PTHR47331">
    <property type="entry name" value="PHD-TYPE DOMAIN-CONTAINING PROTEIN"/>
    <property type="match status" value="1"/>
</dbReference>
<dbReference type="EMBL" id="SUNJ01015204">
    <property type="protein sequence ID" value="TPP55935.1"/>
    <property type="molecule type" value="Genomic_DNA"/>
</dbReference>
<gene>
    <name evidence="1" type="ORF">FGIG_02978</name>
</gene>
<dbReference type="OrthoDB" id="10052339at2759"/>
<dbReference type="AlphaFoldDB" id="A0A504Y707"/>
<dbReference type="Proteomes" id="UP000316759">
    <property type="component" value="Unassembled WGS sequence"/>
</dbReference>
<organism evidence="1 2">
    <name type="scientific">Fasciola gigantica</name>
    <name type="common">Giant liver fluke</name>
    <dbReference type="NCBI Taxonomy" id="46835"/>
    <lineage>
        <taxon>Eukaryota</taxon>
        <taxon>Metazoa</taxon>
        <taxon>Spiralia</taxon>
        <taxon>Lophotrochozoa</taxon>
        <taxon>Platyhelminthes</taxon>
        <taxon>Trematoda</taxon>
        <taxon>Digenea</taxon>
        <taxon>Plagiorchiida</taxon>
        <taxon>Echinostomata</taxon>
        <taxon>Echinostomatoidea</taxon>
        <taxon>Fasciolidae</taxon>
        <taxon>Fasciola</taxon>
    </lineage>
</organism>
<keyword evidence="2" id="KW-1185">Reference proteome</keyword>